<evidence type="ECO:0008006" key="4">
    <source>
        <dbReference type="Google" id="ProtNLM"/>
    </source>
</evidence>
<dbReference type="InterPro" id="IPR036680">
    <property type="entry name" value="SPOR-like_sf"/>
</dbReference>
<feature type="transmembrane region" description="Helical" evidence="1">
    <location>
        <begin position="75"/>
        <end position="98"/>
    </location>
</feature>
<organism evidence="2 3">
    <name type="scientific">Virgibacillus pantothenticus</name>
    <dbReference type="NCBI Taxonomy" id="1473"/>
    <lineage>
        <taxon>Bacteria</taxon>
        <taxon>Bacillati</taxon>
        <taxon>Bacillota</taxon>
        <taxon>Bacilli</taxon>
        <taxon>Bacillales</taxon>
        <taxon>Bacillaceae</taxon>
        <taxon>Virgibacillus</taxon>
    </lineage>
</organism>
<evidence type="ECO:0000313" key="3">
    <source>
        <dbReference type="Proteomes" id="UP000036780"/>
    </source>
</evidence>
<accession>A0A0L0QQ03</accession>
<evidence type="ECO:0000313" key="2">
    <source>
        <dbReference type="EMBL" id="KNE20626.1"/>
    </source>
</evidence>
<dbReference type="Gene3D" id="3.30.70.1070">
    <property type="entry name" value="Sporulation related repeat"/>
    <property type="match status" value="1"/>
</dbReference>
<name>A0A0L0QQ03_VIRPA</name>
<reference evidence="3" key="1">
    <citation type="submission" date="2015-07" db="EMBL/GenBank/DDBJ databases">
        <title>Fjat-10053 dsm26.</title>
        <authorList>
            <person name="Liu B."/>
            <person name="Wang J."/>
            <person name="Zhu Y."/>
            <person name="Liu G."/>
            <person name="Chen Q."/>
            <person name="Chen Z."/>
            <person name="Lan J."/>
            <person name="Che J."/>
            <person name="Ge C."/>
            <person name="Shi H."/>
            <person name="Pan Z."/>
            <person name="Liu X."/>
        </authorList>
    </citation>
    <scope>NUCLEOTIDE SEQUENCE [LARGE SCALE GENOMIC DNA]</scope>
    <source>
        <strain evidence="3">DSM 26</strain>
    </source>
</reference>
<gene>
    <name evidence="2" type="ORF">AFK71_19960</name>
</gene>
<dbReference type="EMBL" id="LGTO01000007">
    <property type="protein sequence ID" value="KNE20626.1"/>
    <property type="molecule type" value="Genomic_DNA"/>
</dbReference>
<sequence>MKKDKRKITVWKNGQQVKLSLHQSLSKEKAAAEKEKAATLMDMEEDKVPPYKRFTKSETSLLHVFTKKITRIKPLIIAIASAFIIGSLLGITLLKMFVTIDEDRQANGDANNTSIANVSDEDKGAVEDGEASSEMLHAFVLQGGVFSEKGNAQTWQTKFKDAGLPSLLWKKDNQYFLLISAAASENDAKQLKAEAAASGLEIYVKEWKVNLDKDALSKNEAAWLQKFVDTWQKAMERREVAEQQWKSIIKSAPDRFKELTKPINKLMIEAENENTLAVGSNLLSLWQELTVALAE</sequence>
<keyword evidence="1" id="KW-1133">Transmembrane helix</keyword>
<keyword evidence="1" id="KW-0812">Transmembrane</keyword>
<dbReference type="GO" id="GO:0042834">
    <property type="term" value="F:peptidoglycan binding"/>
    <property type="evidence" value="ECO:0007669"/>
    <property type="project" value="InterPro"/>
</dbReference>
<dbReference type="Proteomes" id="UP000036780">
    <property type="component" value="Unassembled WGS sequence"/>
</dbReference>
<evidence type="ECO:0000256" key="1">
    <source>
        <dbReference type="SAM" id="Phobius"/>
    </source>
</evidence>
<dbReference type="GeneID" id="66870175"/>
<dbReference type="OrthoDB" id="2969309at2"/>
<comment type="caution">
    <text evidence="2">The sequence shown here is derived from an EMBL/GenBank/DDBJ whole genome shotgun (WGS) entry which is preliminary data.</text>
</comment>
<proteinExistence type="predicted"/>
<dbReference type="RefSeq" id="WP_050353204.1">
    <property type="nucleotide sequence ID" value="NZ_BOSN01000001.1"/>
</dbReference>
<protein>
    <recommendedName>
        <fullName evidence="4">SPOR domain-containing protein</fullName>
    </recommendedName>
</protein>
<dbReference type="AlphaFoldDB" id="A0A0L0QQ03"/>
<dbReference type="PATRIC" id="fig|1473.5.peg.2738"/>
<keyword evidence="1" id="KW-0472">Membrane</keyword>
<dbReference type="SUPFAM" id="SSF110997">
    <property type="entry name" value="Sporulation related repeat"/>
    <property type="match status" value="1"/>
</dbReference>
<keyword evidence="3" id="KW-1185">Reference proteome</keyword>